<sequence length="390" mass="44694">MPRYSWWTGRIHLDENQDAEIRSGGRPKVALVVGITGIVGTSLAKILPRSDAPGGPWKVYGVARRPQPHWFADAPIEYIQCDVLDEVDTQSKITPLRDVTHLFWVVWVNRSTEERNCHDNGKMFQNVLDALLPNAPRLQHIVLQTGAKHYSGPFNSRGKITIHEPPFKEDMPRLPVPNFYYTLEDILFESVKKKDGLTWSIHRPNAIFGFSPWSLMNILGGLAVYATICKHENLPFRFPGNRITWEQFGDASDAELIAEQEIWACIDQNGKNQILNVSNGDVFNYKRVWTLLAGKFGLEVIPYDEHHLSMKELMKDKGPVWDAIIEEHNLVPTKLEDIGNWWFVDLTLNKPFSSVLSMNKSKELGFLSFRNTEASILHWIDKMQRKKVIP</sequence>
<protein>
    <recommendedName>
        <fullName evidence="3">PRISE-like Rossmann-fold domain-containing protein</fullName>
    </recommendedName>
</protein>
<dbReference type="InterPro" id="IPR036291">
    <property type="entry name" value="NAD(P)-bd_dom_sf"/>
</dbReference>
<accession>A0A8T2SPF8</accession>
<name>A0A8T2SPF8_CERRI</name>
<dbReference type="InterPro" id="IPR055222">
    <property type="entry name" value="PRISE-like_Rossmann-fold"/>
</dbReference>
<evidence type="ECO:0000256" key="1">
    <source>
        <dbReference type="ARBA" id="ARBA00022857"/>
    </source>
</evidence>
<keyword evidence="2" id="KW-0560">Oxidoreductase</keyword>
<dbReference type="AlphaFoldDB" id="A0A8T2SPF8"/>
<proteinExistence type="predicted"/>
<evidence type="ECO:0000259" key="3">
    <source>
        <dbReference type="Pfam" id="PF22917"/>
    </source>
</evidence>
<organism evidence="4 5">
    <name type="scientific">Ceratopteris richardii</name>
    <name type="common">Triangle waterfern</name>
    <dbReference type="NCBI Taxonomy" id="49495"/>
    <lineage>
        <taxon>Eukaryota</taxon>
        <taxon>Viridiplantae</taxon>
        <taxon>Streptophyta</taxon>
        <taxon>Embryophyta</taxon>
        <taxon>Tracheophyta</taxon>
        <taxon>Polypodiopsida</taxon>
        <taxon>Polypodiidae</taxon>
        <taxon>Polypodiales</taxon>
        <taxon>Pteridineae</taxon>
        <taxon>Pteridaceae</taxon>
        <taxon>Parkerioideae</taxon>
        <taxon>Ceratopteris</taxon>
    </lineage>
</organism>
<evidence type="ECO:0000313" key="5">
    <source>
        <dbReference type="Proteomes" id="UP000825935"/>
    </source>
</evidence>
<dbReference type="Proteomes" id="UP000825935">
    <property type="component" value="Chromosome 18"/>
</dbReference>
<dbReference type="OrthoDB" id="1731983at2759"/>
<feature type="domain" description="PRISE-like Rossmann-fold" evidence="3">
    <location>
        <begin position="86"/>
        <end position="334"/>
    </location>
</feature>
<dbReference type="SUPFAM" id="SSF51735">
    <property type="entry name" value="NAD(P)-binding Rossmann-fold domains"/>
    <property type="match status" value="1"/>
</dbReference>
<dbReference type="GO" id="GO:0016627">
    <property type="term" value="F:oxidoreductase activity, acting on the CH-CH group of donors"/>
    <property type="evidence" value="ECO:0007669"/>
    <property type="project" value="UniProtKB-ARBA"/>
</dbReference>
<evidence type="ECO:0000313" key="4">
    <source>
        <dbReference type="EMBL" id="KAH7365574.1"/>
    </source>
</evidence>
<keyword evidence="1" id="KW-0521">NADP</keyword>
<keyword evidence="5" id="KW-1185">Reference proteome</keyword>
<reference evidence="4" key="1">
    <citation type="submission" date="2021-08" db="EMBL/GenBank/DDBJ databases">
        <title>WGS assembly of Ceratopteris richardii.</title>
        <authorList>
            <person name="Marchant D.B."/>
            <person name="Chen G."/>
            <person name="Jenkins J."/>
            <person name="Shu S."/>
            <person name="Leebens-Mack J."/>
            <person name="Grimwood J."/>
            <person name="Schmutz J."/>
            <person name="Soltis P."/>
            <person name="Soltis D."/>
            <person name="Chen Z.-H."/>
        </authorList>
    </citation>
    <scope>NUCLEOTIDE SEQUENCE</scope>
    <source>
        <strain evidence="4">Whitten #5841</strain>
        <tissue evidence="4">Leaf</tissue>
    </source>
</reference>
<dbReference type="Gene3D" id="3.40.50.720">
    <property type="entry name" value="NAD(P)-binding Rossmann-like Domain"/>
    <property type="match status" value="1"/>
</dbReference>
<dbReference type="PANTHER" id="PTHR32487">
    <property type="entry name" value="3-OXO-DELTA(4,5)-STEROID 5-BETA-REDUCTASE"/>
    <property type="match status" value="1"/>
</dbReference>
<comment type="caution">
    <text evidence="4">The sequence shown here is derived from an EMBL/GenBank/DDBJ whole genome shotgun (WGS) entry which is preliminary data.</text>
</comment>
<evidence type="ECO:0000256" key="2">
    <source>
        <dbReference type="ARBA" id="ARBA00023002"/>
    </source>
</evidence>
<dbReference type="CDD" id="cd08948">
    <property type="entry name" value="5beta-POR_like_SDR_a"/>
    <property type="match status" value="1"/>
</dbReference>
<dbReference type="EMBL" id="CM035423">
    <property type="protein sequence ID" value="KAH7365574.1"/>
    <property type="molecule type" value="Genomic_DNA"/>
</dbReference>
<dbReference type="PANTHER" id="PTHR32487:SF0">
    <property type="entry name" value="3-OXO-DELTA(4,5)-STEROID 5-BETA-REDUCTASE"/>
    <property type="match status" value="1"/>
</dbReference>
<dbReference type="FunFam" id="3.40.50.720:FF:000808">
    <property type="entry name" value="Iridoid synthase"/>
    <property type="match status" value="1"/>
</dbReference>
<dbReference type="Pfam" id="PF22917">
    <property type="entry name" value="PRISE"/>
    <property type="match status" value="1"/>
</dbReference>
<dbReference type="OMA" id="GRPFVFP"/>
<gene>
    <name evidence="4" type="ORF">KP509_18G035600</name>
</gene>